<dbReference type="AlphaFoldDB" id="A0A8S1LDT9"/>
<evidence type="ECO:0000313" key="4">
    <source>
        <dbReference type="Proteomes" id="UP000688137"/>
    </source>
</evidence>
<dbReference type="EMBL" id="CAJJDM010000037">
    <property type="protein sequence ID" value="CAD8065920.1"/>
    <property type="molecule type" value="Genomic_DNA"/>
</dbReference>
<organism evidence="3 4">
    <name type="scientific">Paramecium primaurelia</name>
    <dbReference type="NCBI Taxonomy" id="5886"/>
    <lineage>
        <taxon>Eukaryota</taxon>
        <taxon>Sar</taxon>
        <taxon>Alveolata</taxon>
        <taxon>Ciliophora</taxon>
        <taxon>Intramacronucleata</taxon>
        <taxon>Oligohymenophorea</taxon>
        <taxon>Peniculida</taxon>
        <taxon>Parameciidae</taxon>
        <taxon>Paramecium</taxon>
    </lineage>
</organism>
<evidence type="ECO:0000256" key="1">
    <source>
        <dbReference type="ARBA" id="ARBA00009550"/>
    </source>
</evidence>
<proteinExistence type="inferred from homology"/>
<evidence type="ECO:0000313" key="3">
    <source>
        <dbReference type="EMBL" id="CAD8065920.1"/>
    </source>
</evidence>
<keyword evidence="4" id="KW-1185">Reference proteome</keyword>
<dbReference type="Pfam" id="PF09728">
    <property type="entry name" value="Taxilin"/>
    <property type="match status" value="1"/>
</dbReference>
<dbReference type="PANTHER" id="PTHR16127">
    <property type="entry name" value="TAXILIN"/>
    <property type="match status" value="1"/>
</dbReference>
<dbReference type="InterPro" id="IPR026183">
    <property type="entry name" value="Taxilin_fam"/>
</dbReference>
<sequence>MNPTVFDLFAQIKGLYTQQNLEEFHQRFKGDDEFKKISRQTKISKSQLDSLEDKTALINKLKKIINESKTAHKDALLSAKKFEIATQEKEKVFNENQRLKNQIKTLDAFRITQTNQLNEYQEKYNKVVDEEKQKKTELVEGFQQEIKDISSKMEEVSTAKHKSQAENEALKEKIKEIQEHVEKRDKIFDEELIKLDQQRKERETKIFEQINNISQSLGTTDNSEDLLQKIKEEEALVDAHLNPHLQKAEEFQQIIEKTNQQFTLYKNETEKLAQSCRNFEQKSQACQRKCEKSDIYIVEQAKEYQKLQAQFKQKQEQVNSLLTLKSTLQSGLL</sequence>
<protein>
    <submittedName>
        <fullName evidence="3">Uncharacterized protein</fullName>
    </submittedName>
</protein>
<reference evidence="3" key="1">
    <citation type="submission" date="2021-01" db="EMBL/GenBank/DDBJ databases">
        <authorList>
            <consortium name="Genoscope - CEA"/>
            <person name="William W."/>
        </authorList>
    </citation>
    <scope>NUCLEOTIDE SEQUENCE</scope>
</reference>
<evidence type="ECO:0000256" key="2">
    <source>
        <dbReference type="SAM" id="Coils"/>
    </source>
</evidence>
<accession>A0A8S1LDT9</accession>
<dbReference type="Proteomes" id="UP000688137">
    <property type="component" value="Unassembled WGS sequence"/>
</dbReference>
<comment type="caution">
    <text evidence="3">The sequence shown here is derived from an EMBL/GenBank/DDBJ whole genome shotgun (WGS) entry which is preliminary data.</text>
</comment>
<dbReference type="OMA" id="QQGECQS"/>
<gene>
    <name evidence="3" type="ORF">PPRIM_AZ9-3.1.T0380177</name>
</gene>
<comment type="similarity">
    <text evidence="1">Belongs to the taxilin family.</text>
</comment>
<feature type="coiled-coil region" evidence="2">
    <location>
        <begin position="297"/>
        <end position="324"/>
    </location>
</feature>
<dbReference type="PANTHER" id="PTHR16127:SF13">
    <property type="entry name" value="GH01188P"/>
    <property type="match status" value="1"/>
</dbReference>
<keyword evidence="2" id="KW-0175">Coiled coil</keyword>
<name>A0A8S1LDT9_PARPR</name>
<feature type="coiled-coil region" evidence="2">
    <location>
        <begin position="82"/>
        <end position="187"/>
    </location>
</feature>
<dbReference type="GO" id="GO:0019905">
    <property type="term" value="F:syntaxin binding"/>
    <property type="evidence" value="ECO:0007669"/>
    <property type="project" value="InterPro"/>
</dbReference>